<feature type="non-terminal residue" evidence="1">
    <location>
        <position position="119"/>
    </location>
</feature>
<dbReference type="SUPFAM" id="SSF54919">
    <property type="entry name" value="Nucleoside diphosphate kinase, NDK"/>
    <property type="match status" value="1"/>
</dbReference>
<keyword evidence="2" id="KW-1185">Reference proteome</keyword>
<proteinExistence type="predicted"/>
<evidence type="ECO:0000313" key="1">
    <source>
        <dbReference type="EMBL" id="KAG2465678.1"/>
    </source>
</evidence>
<protein>
    <submittedName>
        <fullName evidence="1">NDKA kinase</fullName>
    </submittedName>
</protein>
<dbReference type="EMBL" id="JAATIS010001721">
    <property type="protein sequence ID" value="KAG2465678.1"/>
    <property type="molecule type" value="Genomic_DNA"/>
</dbReference>
<dbReference type="Proteomes" id="UP000886611">
    <property type="component" value="Unassembled WGS sequence"/>
</dbReference>
<dbReference type="GO" id="GO:0016301">
    <property type="term" value="F:kinase activity"/>
    <property type="evidence" value="ECO:0007669"/>
    <property type="project" value="UniProtKB-KW"/>
</dbReference>
<name>A0A8X7XBK1_POLSE</name>
<gene>
    <name evidence="1" type="primary">Nme1</name>
    <name evidence="1" type="ORF">GTO96_0017186</name>
</gene>
<reference evidence="1 2" key="1">
    <citation type="journal article" date="2021" name="Cell">
        <title>Tracing the genetic footprints of vertebrate landing in non-teleost ray-finned fishes.</title>
        <authorList>
            <person name="Bi X."/>
            <person name="Wang K."/>
            <person name="Yang L."/>
            <person name="Pan H."/>
            <person name="Jiang H."/>
            <person name="Wei Q."/>
            <person name="Fang M."/>
            <person name="Yu H."/>
            <person name="Zhu C."/>
            <person name="Cai Y."/>
            <person name="He Y."/>
            <person name="Gan X."/>
            <person name="Zeng H."/>
            <person name="Yu D."/>
            <person name="Zhu Y."/>
            <person name="Jiang H."/>
            <person name="Qiu Q."/>
            <person name="Yang H."/>
            <person name="Zhang Y.E."/>
            <person name="Wang W."/>
            <person name="Zhu M."/>
            <person name="He S."/>
            <person name="Zhang G."/>
        </authorList>
    </citation>
    <scope>NUCLEOTIDE SEQUENCE [LARGE SCALE GENOMIC DNA]</scope>
    <source>
        <strain evidence="1">Bchr_013</strain>
    </source>
</reference>
<feature type="non-terminal residue" evidence="1">
    <location>
        <position position="1"/>
    </location>
</feature>
<organism evidence="1 2">
    <name type="scientific">Polypterus senegalus</name>
    <name type="common">Senegal bichir</name>
    <dbReference type="NCBI Taxonomy" id="55291"/>
    <lineage>
        <taxon>Eukaryota</taxon>
        <taxon>Metazoa</taxon>
        <taxon>Chordata</taxon>
        <taxon>Craniata</taxon>
        <taxon>Vertebrata</taxon>
        <taxon>Euteleostomi</taxon>
        <taxon>Actinopterygii</taxon>
        <taxon>Polypteriformes</taxon>
        <taxon>Polypteridae</taxon>
        <taxon>Polypterus</taxon>
    </lineage>
</organism>
<evidence type="ECO:0000313" key="2">
    <source>
        <dbReference type="Proteomes" id="UP000886611"/>
    </source>
</evidence>
<dbReference type="AlphaFoldDB" id="A0A8X7XBK1"/>
<dbReference type="InterPro" id="IPR036850">
    <property type="entry name" value="NDK-like_dom_sf"/>
</dbReference>
<comment type="caution">
    <text evidence="1">The sequence shown here is derived from an EMBL/GenBank/DDBJ whole genome shotgun (WGS) entry which is preliminary data.</text>
</comment>
<sequence>MMFTHASEDLLMEHYIDLRERPFYSGLVKYMHPGPGSGNGNGRPKCSQEWQSCWMRPIQKTESLVPSVVISASKLAETLSMAVTWWKVPTERSACGLNLKNWWNTKAGLETGSTSNAIL</sequence>
<keyword evidence="1" id="KW-0418">Kinase</keyword>
<keyword evidence="1" id="KW-0808">Transferase</keyword>
<accession>A0A8X7XBK1</accession>